<dbReference type="Proteomes" id="UP001056381">
    <property type="component" value="Chromosome"/>
</dbReference>
<evidence type="ECO:0000259" key="1">
    <source>
        <dbReference type="Pfam" id="PF00814"/>
    </source>
</evidence>
<keyword evidence="3" id="KW-1185">Reference proteome</keyword>
<dbReference type="AlphaFoldDB" id="A0A9Q8TZV1"/>
<dbReference type="InterPro" id="IPR043129">
    <property type="entry name" value="ATPase_NBD"/>
</dbReference>
<dbReference type="Pfam" id="PF00814">
    <property type="entry name" value="TsaD"/>
    <property type="match status" value="1"/>
</dbReference>
<dbReference type="SUPFAM" id="SSF53067">
    <property type="entry name" value="Actin-like ATPase domain"/>
    <property type="match status" value="1"/>
</dbReference>
<evidence type="ECO:0000313" key="2">
    <source>
        <dbReference type="EMBL" id="URQ63569.1"/>
    </source>
</evidence>
<accession>A0A9Q8TZV1</accession>
<sequence length="190" mass="22188">MNILSVDLTKQEHFIALNYEDNKYCFEFQTADWDEKIDTLSKIKNFDFKNLNCCAYAAGPGSFTGARLAFTFLNTLKLVHNLEFFAFSNLAAMNWKNEDKIAFIPSNNKDFYYRENNKDTYTQDFKKIESLKNKLLMMEGFDSDITPKLLIKRKQIAINIIDMVMSELDTCLDSNEPNYLKNLTYRKING</sequence>
<evidence type="ECO:0000313" key="3">
    <source>
        <dbReference type="Proteomes" id="UP001056381"/>
    </source>
</evidence>
<dbReference type="InterPro" id="IPR000905">
    <property type="entry name" value="Gcp-like_dom"/>
</dbReference>
<feature type="domain" description="Gcp-like" evidence="1">
    <location>
        <begin position="38"/>
        <end position="93"/>
    </location>
</feature>
<gene>
    <name evidence="2" type="ORF">M9B40_02075</name>
</gene>
<dbReference type="EMBL" id="CP097966">
    <property type="protein sequence ID" value="URQ63569.1"/>
    <property type="molecule type" value="Genomic_DNA"/>
</dbReference>
<dbReference type="Gene3D" id="3.30.420.40">
    <property type="match status" value="1"/>
</dbReference>
<proteinExistence type="predicted"/>
<name>A0A9Q8TZV1_9GAMM</name>
<organism evidence="2 3">
    <name type="scientific">SAR86 cluster bacterium</name>
    <dbReference type="NCBI Taxonomy" id="2030880"/>
    <lineage>
        <taxon>Bacteria</taxon>
        <taxon>Pseudomonadati</taxon>
        <taxon>Pseudomonadota</taxon>
        <taxon>Gammaproteobacteria</taxon>
        <taxon>SAR86 cluster</taxon>
    </lineage>
</organism>
<protein>
    <recommendedName>
        <fullName evidence="1">Gcp-like domain-containing protein</fullName>
    </recommendedName>
</protein>
<reference evidence="2" key="1">
    <citation type="submission" date="2022-05" db="EMBL/GenBank/DDBJ databases">
        <title>Single-amplified genomics reveal most streamlined microbe among free-living bacteria.</title>
        <authorList>
            <person name="Roda-Garcia J."/>
            <person name="Haro-Moreno J.M."/>
            <person name="Rodriguez-Valera F."/>
            <person name="Almagro-Moreno S."/>
            <person name="Lopez-Perez M."/>
        </authorList>
    </citation>
    <scope>NUCLEOTIDE SEQUENCE</scope>
    <source>
        <strain evidence="2">TMED112-D2-2</strain>
    </source>
</reference>